<dbReference type="PANTHER" id="PTHR30040:SF2">
    <property type="entry name" value="FAD:PROTEIN FMN TRANSFERASE"/>
    <property type="match status" value="1"/>
</dbReference>
<evidence type="ECO:0000313" key="12">
    <source>
        <dbReference type="EMBL" id="KRL92535.1"/>
    </source>
</evidence>
<dbReference type="PATRIC" id="fig|1423742.4.peg.269"/>
<evidence type="ECO:0000256" key="8">
    <source>
        <dbReference type="ARBA" id="ARBA00031306"/>
    </source>
</evidence>
<dbReference type="GO" id="GO:0046872">
    <property type="term" value="F:metal ion binding"/>
    <property type="evidence" value="ECO:0007669"/>
    <property type="project" value="UniProtKB-UniRule"/>
</dbReference>
<dbReference type="InterPro" id="IPR024932">
    <property type="entry name" value="ApbE"/>
</dbReference>
<dbReference type="Proteomes" id="UP000051084">
    <property type="component" value="Unassembled WGS sequence"/>
</dbReference>
<evidence type="ECO:0000256" key="6">
    <source>
        <dbReference type="ARBA" id="ARBA00022827"/>
    </source>
</evidence>
<dbReference type="Gene3D" id="3.10.520.10">
    <property type="entry name" value="ApbE-like domains"/>
    <property type="match status" value="1"/>
</dbReference>
<evidence type="ECO:0000256" key="11">
    <source>
        <dbReference type="PIRSR" id="PIRSR006268-2"/>
    </source>
</evidence>
<evidence type="ECO:0000256" key="2">
    <source>
        <dbReference type="ARBA" id="ARBA00016337"/>
    </source>
</evidence>
<dbReference type="EC" id="2.7.1.180" evidence="1 10"/>
<protein>
    <recommendedName>
        <fullName evidence="2 10">FAD:protein FMN transferase</fullName>
        <ecNumber evidence="1 10">2.7.1.180</ecNumber>
    </recommendedName>
    <alternativeName>
        <fullName evidence="8 10">Flavin transferase</fullName>
    </alternativeName>
</protein>
<dbReference type="InterPro" id="IPR003374">
    <property type="entry name" value="ApbE-like_sf"/>
</dbReference>
<keyword evidence="6 10" id="KW-0274">FAD</keyword>
<dbReference type="PANTHER" id="PTHR30040">
    <property type="entry name" value="THIAMINE BIOSYNTHESIS LIPOPROTEIN APBE"/>
    <property type="match status" value="1"/>
</dbReference>
<dbReference type="Pfam" id="PF02424">
    <property type="entry name" value="ApbE"/>
    <property type="match status" value="1"/>
</dbReference>
<evidence type="ECO:0000256" key="5">
    <source>
        <dbReference type="ARBA" id="ARBA00022723"/>
    </source>
</evidence>
<comment type="similarity">
    <text evidence="10">Belongs to the ApbE family.</text>
</comment>
<feature type="binding site" evidence="11">
    <location>
        <position position="146"/>
    </location>
    <ligand>
        <name>Mg(2+)</name>
        <dbReference type="ChEBI" id="CHEBI:18420"/>
    </ligand>
</feature>
<reference evidence="12 13" key="1">
    <citation type="journal article" date="2015" name="Genome Announc.">
        <title>Expanding the biotechnology potential of lactobacilli through comparative genomics of 213 strains and associated genera.</title>
        <authorList>
            <person name="Sun Z."/>
            <person name="Harris H.M."/>
            <person name="McCann A."/>
            <person name="Guo C."/>
            <person name="Argimon S."/>
            <person name="Zhang W."/>
            <person name="Yang X."/>
            <person name="Jeffery I.B."/>
            <person name="Cooney J.C."/>
            <person name="Kagawa T.F."/>
            <person name="Liu W."/>
            <person name="Song Y."/>
            <person name="Salvetti E."/>
            <person name="Wrobel A."/>
            <person name="Rasinkangas P."/>
            <person name="Parkhill J."/>
            <person name="Rea M.C."/>
            <person name="O'Sullivan O."/>
            <person name="Ritari J."/>
            <person name="Douillard F.P."/>
            <person name="Paul Ross R."/>
            <person name="Yang R."/>
            <person name="Briner A.E."/>
            <person name="Felis G.E."/>
            <person name="de Vos W.M."/>
            <person name="Barrangou R."/>
            <person name="Klaenhammer T.R."/>
            <person name="Caufield P.W."/>
            <person name="Cui Y."/>
            <person name="Zhang H."/>
            <person name="O'Toole P.W."/>
        </authorList>
    </citation>
    <scope>NUCLEOTIDE SEQUENCE [LARGE SCALE GENOMIC DNA]</scope>
    <source>
        <strain evidence="12 13">DSM 18793</strain>
    </source>
</reference>
<keyword evidence="7 10" id="KW-0460">Magnesium</keyword>
<keyword evidence="4 10" id="KW-0808">Transferase</keyword>
<gene>
    <name evidence="12" type="ORF">FC21_GL000255</name>
</gene>
<keyword evidence="5 10" id="KW-0479">Metal-binding</keyword>
<dbReference type="EMBL" id="AZGC01000054">
    <property type="protein sequence ID" value="KRL92535.1"/>
    <property type="molecule type" value="Genomic_DNA"/>
</dbReference>
<evidence type="ECO:0000256" key="1">
    <source>
        <dbReference type="ARBA" id="ARBA00011955"/>
    </source>
</evidence>
<evidence type="ECO:0000313" key="13">
    <source>
        <dbReference type="Proteomes" id="UP000051084"/>
    </source>
</evidence>
<dbReference type="AlphaFoldDB" id="A0A0R1UGM9"/>
<comment type="catalytic activity">
    <reaction evidence="9 10">
        <text>L-threonyl-[protein] + FAD = FMN-L-threonyl-[protein] + AMP + H(+)</text>
        <dbReference type="Rhea" id="RHEA:36847"/>
        <dbReference type="Rhea" id="RHEA-COMP:11060"/>
        <dbReference type="Rhea" id="RHEA-COMP:11061"/>
        <dbReference type="ChEBI" id="CHEBI:15378"/>
        <dbReference type="ChEBI" id="CHEBI:30013"/>
        <dbReference type="ChEBI" id="CHEBI:57692"/>
        <dbReference type="ChEBI" id="CHEBI:74257"/>
        <dbReference type="ChEBI" id="CHEBI:456215"/>
        <dbReference type="EC" id="2.7.1.180"/>
    </reaction>
</comment>
<sequence>MLFEQRVNLMGSTITLKVDHPAGEQLITEAVEQLVDYQNRFNANNDASQLMQVNLAAGKHPVEVDDDLFELITLALKYSQQPGSYFNVAVGPLVKLWHIGFSDAHVPSQGQIAATRLLTDATKIELNPTTKEVYLPQAGMEIDLGGIAKGFFADQIAHAWRQAGVEHALINLGGSSIVTIGGNLNNDDHAWHIGLQDPQGSRTDYATILRLNNQAMSTSGVYVRKLEVNGQTYHHILDAQTGWPIKSTMASLTVLGASATMGEILTKMLFGHTNEEIQQILVRLNLDVQIITIDETGAMAYIGRDTLA</sequence>
<evidence type="ECO:0000256" key="3">
    <source>
        <dbReference type="ARBA" id="ARBA00022630"/>
    </source>
</evidence>
<dbReference type="RefSeq" id="WP_082405626.1">
    <property type="nucleotide sequence ID" value="NZ_AZGC01000054.1"/>
</dbReference>
<evidence type="ECO:0000256" key="4">
    <source>
        <dbReference type="ARBA" id="ARBA00022679"/>
    </source>
</evidence>
<comment type="cofactor">
    <cofactor evidence="11">
        <name>Mg(2+)</name>
        <dbReference type="ChEBI" id="CHEBI:18420"/>
    </cofactor>
    <cofactor evidence="11">
        <name>Mn(2+)</name>
        <dbReference type="ChEBI" id="CHEBI:29035"/>
    </cofactor>
    <text evidence="11">Magnesium. Can also use manganese.</text>
</comment>
<comment type="caution">
    <text evidence="12">The sequence shown here is derived from an EMBL/GenBank/DDBJ whole genome shotgun (WGS) entry which is preliminary data.</text>
</comment>
<accession>A0A0R1UGM9</accession>
<evidence type="ECO:0000256" key="7">
    <source>
        <dbReference type="ARBA" id="ARBA00022842"/>
    </source>
</evidence>
<evidence type="ECO:0000256" key="10">
    <source>
        <dbReference type="PIRNR" id="PIRNR006268"/>
    </source>
</evidence>
<keyword evidence="3 10" id="KW-0285">Flavoprotein</keyword>
<organism evidence="12 13">
    <name type="scientific">Limosilactobacillus equigenerosi DSM 18793 = JCM 14505</name>
    <dbReference type="NCBI Taxonomy" id="1423742"/>
    <lineage>
        <taxon>Bacteria</taxon>
        <taxon>Bacillati</taxon>
        <taxon>Bacillota</taxon>
        <taxon>Bacilli</taxon>
        <taxon>Lactobacillales</taxon>
        <taxon>Lactobacillaceae</taxon>
        <taxon>Limosilactobacillus</taxon>
    </lineage>
</organism>
<dbReference type="SUPFAM" id="SSF143631">
    <property type="entry name" value="ApbE-like"/>
    <property type="match status" value="1"/>
</dbReference>
<evidence type="ECO:0000256" key="9">
    <source>
        <dbReference type="ARBA" id="ARBA00048540"/>
    </source>
</evidence>
<proteinExistence type="inferred from homology"/>
<dbReference type="PIRSF" id="PIRSF006268">
    <property type="entry name" value="ApbE"/>
    <property type="match status" value="1"/>
</dbReference>
<keyword evidence="13" id="KW-1185">Reference proteome</keyword>
<dbReference type="GO" id="GO:0016740">
    <property type="term" value="F:transferase activity"/>
    <property type="evidence" value="ECO:0007669"/>
    <property type="project" value="UniProtKB-UniRule"/>
</dbReference>
<name>A0A0R1UGM9_9LACO</name>
<dbReference type="OrthoDB" id="9778595at2"/>
<dbReference type="STRING" id="417373.GCA_001570685_00882"/>